<evidence type="ECO:0000256" key="5">
    <source>
        <dbReference type="ARBA" id="ARBA00022989"/>
    </source>
</evidence>
<sequence length="112" mass="11882">MDIGNIIGWAVFGLVAGAIARLLHPGRDPMNWLWTMLLGIGGALTGGFIGRAMGFDTTGSLITWITAIGGSILLLVLYYMATANRNPTDAGPARNEDYKKAVFDDLSRGPNG</sequence>
<feature type="transmembrane region" description="Helical" evidence="8">
    <location>
        <begin position="61"/>
        <end position="81"/>
    </location>
</feature>
<dbReference type="InterPro" id="IPR007341">
    <property type="entry name" value="Transgly_assoc"/>
</dbReference>
<gene>
    <name evidence="9" type="ORF">V5E97_21750</name>
</gene>
<feature type="compositionally biased region" description="Basic and acidic residues" evidence="7">
    <location>
        <begin position="94"/>
        <end position="112"/>
    </location>
</feature>
<feature type="region of interest" description="Disordered" evidence="7">
    <location>
        <begin position="85"/>
        <end position="112"/>
    </location>
</feature>
<keyword evidence="4 8" id="KW-0812">Transmembrane</keyword>
<feature type="transmembrane region" description="Helical" evidence="8">
    <location>
        <begin position="31"/>
        <end position="49"/>
    </location>
</feature>
<evidence type="ECO:0000256" key="2">
    <source>
        <dbReference type="ARBA" id="ARBA00011006"/>
    </source>
</evidence>
<organism evidence="9">
    <name type="scientific">Singulisphaera sp. Ch08</name>
    <dbReference type="NCBI Taxonomy" id="3120278"/>
    <lineage>
        <taxon>Bacteria</taxon>
        <taxon>Pseudomonadati</taxon>
        <taxon>Planctomycetota</taxon>
        <taxon>Planctomycetia</taxon>
        <taxon>Isosphaerales</taxon>
        <taxon>Isosphaeraceae</taxon>
        <taxon>Singulisphaera</taxon>
    </lineage>
</organism>
<evidence type="ECO:0000256" key="3">
    <source>
        <dbReference type="ARBA" id="ARBA00022475"/>
    </source>
</evidence>
<keyword evidence="3" id="KW-1003">Cell membrane</keyword>
<evidence type="ECO:0000256" key="6">
    <source>
        <dbReference type="ARBA" id="ARBA00023136"/>
    </source>
</evidence>
<dbReference type="PANTHER" id="PTHR33884">
    <property type="entry name" value="UPF0410 PROTEIN YMGE"/>
    <property type="match status" value="1"/>
</dbReference>
<keyword evidence="5 8" id="KW-1133">Transmembrane helix</keyword>
<dbReference type="RefSeq" id="WP_406693659.1">
    <property type="nucleotide sequence ID" value="NZ_CP155447.1"/>
</dbReference>
<protein>
    <submittedName>
        <fullName evidence="9">GlsB/YeaQ/YmgE family stress response membrane protein</fullName>
    </submittedName>
</protein>
<comment type="similarity">
    <text evidence="2">Belongs to the UPF0410 family.</text>
</comment>
<accession>A0AAU7C7N1</accession>
<feature type="transmembrane region" description="Helical" evidence="8">
    <location>
        <begin position="6"/>
        <end position="24"/>
    </location>
</feature>
<dbReference type="GO" id="GO:0005886">
    <property type="term" value="C:plasma membrane"/>
    <property type="evidence" value="ECO:0007669"/>
    <property type="project" value="UniProtKB-SubCell"/>
</dbReference>
<reference evidence="9" key="1">
    <citation type="submission" date="2024-05" db="EMBL/GenBank/DDBJ databases">
        <title>Planctomycetes of the genus Singulisphaera possess chitinolytic capabilities.</title>
        <authorList>
            <person name="Ivanova A."/>
        </authorList>
    </citation>
    <scope>NUCLEOTIDE SEQUENCE</scope>
    <source>
        <strain evidence="9">Ch08T</strain>
    </source>
</reference>
<comment type="subcellular location">
    <subcellularLocation>
        <location evidence="1">Cell membrane</location>
        <topology evidence="1">Multi-pass membrane protein</topology>
    </subcellularLocation>
</comment>
<dbReference type="EMBL" id="CP155447">
    <property type="protein sequence ID" value="XBH00977.1"/>
    <property type="molecule type" value="Genomic_DNA"/>
</dbReference>
<evidence type="ECO:0000256" key="1">
    <source>
        <dbReference type="ARBA" id="ARBA00004651"/>
    </source>
</evidence>
<dbReference type="Pfam" id="PF04226">
    <property type="entry name" value="Transgly_assoc"/>
    <property type="match status" value="1"/>
</dbReference>
<dbReference type="PANTHER" id="PTHR33884:SF3">
    <property type="entry name" value="UPF0410 PROTEIN YMGE"/>
    <property type="match status" value="1"/>
</dbReference>
<evidence type="ECO:0000256" key="7">
    <source>
        <dbReference type="SAM" id="MobiDB-lite"/>
    </source>
</evidence>
<proteinExistence type="inferred from homology"/>
<evidence type="ECO:0000313" key="9">
    <source>
        <dbReference type="EMBL" id="XBH00977.1"/>
    </source>
</evidence>
<name>A0AAU7C7N1_9BACT</name>
<keyword evidence="6 8" id="KW-0472">Membrane</keyword>
<evidence type="ECO:0000256" key="4">
    <source>
        <dbReference type="ARBA" id="ARBA00022692"/>
    </source>
</evidence>
<evidence type="ECO:0000256" key="8">
    <source>
        <dbReference type="SAM" id="Phobius"/>
    </source>
</evidence>
<dbReference type="AlphaFoldDB" id="A0AAU7C7N1"/>